<dbReference type="AlphaFoldDB" id="A0A2J6SPG4"/>
<evidence type="ECO:0000313" key="2">
    <source>
        <dbReference type="Proteomes" id="UP000235371"/>
    </source>
</evidence>
<dbReference type="RefSeq" id="XP_024729582.1">
    <property type="nucleotide sequence ID" value="XM_024870902.1"/>
</dbReference>
<dbReference type="GeneID" id="36578984"/>
<protein>
    <submittedName>
        <fullName evidence="1">Uncharacterized protein</fullName>
    </submittedName>
</protein>
<keyword evidence="2" id="KW-1185">Reference proteome</keyword>
<dbReference type="InParanoid" id="A0A2J6SPG4"/>
<dbReference type="EMBL" id="KZ613895">
    <property type="protein sequence ID" value="PMD52678.1"/>
    <property type="molecule type" value="Genomic_DNA"/>
</dbReference>
<accession>A0A2J6SPG4</accession>
<sequence>MFGWDVWHHASSRGAGGTMLCHALPCYAMLSSHAVPCQTSIIANLLRRYSVLRTAQENCVRPQLQHSHHAHAHPPARNHSPRLHLHLHLHSSSITLLLHLTPPPQAARVETSVAEQAQLNLRPWPYL</sequence>
<evidence type="ECO:0000313" key="1">
    <source>
        <dbReference type="EMBL" id="PMD52678.1"/>
    </source>
</evidence>
<gene>
    <name evidence="1" type="ORF">K444DRAFT_187966</name>
</gene>
<dbReference type="Proteomes" id="UP000235371">
    <property type="component" value="Unassembled WGS sequence"/>
</dbReference>
<reference evidence="1 2" key="1">
    <citation type="submission" date="2016-04" db="EMBL/GenBank/DDBJ databases">
        <title>A degradative enzymes factory behind the ericoid mycorrhizal symbiosis.</title>
        <authorList>
            <consortium name="DOE Joint Genome Institute"/>
            <person name="Martino E."/>
            <person name="Morin E."/>
            <person name="Grelet G."/>
            <person name="Kuo A."/>
            <person name="Kohler A."/>
            <person name="Daghino S."/>
            <person name="Barry K."/>
            <person name="Choi C."/>
            <person name="Cichocki N."/>
            <person name="Clum A."/>
            <person name="Copeland A."/>
            <person name="Hainaut M."/>
            <person name="Haridas S."/>
            <person name="Labutti K."/>
            <person name="Lindquist E."/>
            <person name="Lipzen A."/>
            <person name="Khouja H.-R."/>
            <person name="Murat C."/>
            <person name="Ohm R."/>
            <person name="Olson A."/>
            <person name="Spatafora J."/>
            <person name="Veneault-Fourrey C."/>
            <person name="Henrissat B."/>
            <person name="Grigoriev I."/>
            <person name="Martin F."/>
            <person name="Perotto S."/>
        </authorList>
    </citation>
    <scope>NUCLEOTIDE SEQUENCE [LARGE SCALE GENOMIC DNA]</scope>
    <source>
        <strain evidence="1 2">E</strain>
    </source>
</reference>
<proteinExistence type="predicted"/>
<organism evidence="1 2">
    <name type="scientific">Hyaloscypha bicolor E</name>
    <dbReference type="NCBI Taxonomy" id="1095630"/>
    <lineage>
        <taxon>Eukaryota</taxon>
        <taxon>Fungi</taxon>
        <taxon>Dikarya</taxon>
        <taxon>Ascomycota</taxon>
        <taxon>Pezizomycotina</taxon>
        <taxon>Leotiomycetes</taxon>
        <taxon>Helotiales</taxon>
        <taxon>Hyaloscyphaceae</taxon>
        <taxon>Hyaloscypha</taxon>
        <taxon>Hyaloscypha bicolor</taxon>
    </lineage>
</organism>
<name>A0A2J6SPG4_9HELO</name>